<dbReference type="GO" id="GO:0004170">
    <property type="term" value="F:dUTP diphosphatase activity"/>
    <property type="evidence" value="ECO:0007669"/>
    <property type="project" value="UniProtKB-EC"/>
</dbReference>
<name>Q99HX3_9ADEN</name>
<evidence type="ECO:0000259" key="6">
    <source>
        <dbReference type="Pfam" id="PF00692"/>
    </source>
</evidence>
<dbReference type="Pfam" id="PF00692">
    <property type="entry name" value="dUTPase"/>
    <property type="match status" value="1"/>
</dbReference>
<dbReference type="Gene3D" id="2.70.40.10">
    <property type="match status" value="1"/>
</dbReference>
<organism evidence="7">
    <name type="scientific">Porcine adenovirus 5</name>
    <dbReference type="NCBI Taxonomy" id="45370"/>
    <lineage>
        <taxon>Viruses</taxon>
        <taxon>Varidnaviria</taxon>
        <taxon>Bamfordvirae</taxon>
        <taxon>Preplasmiviricota</taxon>
        <taxon>Polisuviricotina</taxon>
        <taxon>Pharingeaviricetes</taxon>
        <taxon>Rowavirales</taxon>
        <taxon>Adenoviridae</taxon>
        <taxon>Mastadenovirus</taxon>
        <taxon>Mastadenovirus porcusquintum</taxon>
    </lineage>
</organism>
<dbReference type="NCBIfam" id="NF001862">
    <property type="entry name" value="PRK00601.1"/>
    <property type="match status" value="1"/>
</dbReference>
<reference evidence="7" key="1">
    <citation type="journal article" date="2000" name="Virus Genes">
        <title>Characterization of early region 4 of porcine adenovirus serotype 5.</title>
        <authorList>
            <person name="Tuboly T."/>
            <person name="Nagy M."/>
            <person name="Nagy E."/>
        </authorList>
    </citation>
    <scope>NUCLEOTIDE SEQUENCE</scope>
</reference>
<comment type="function">
    <text evidence="1">This enzyme is involved in nucleotide metabolism: it produces dUMP, the immediate precursor of thymidine nucleotides and it decreases the intracellular concentration of dUTP so that uracil cannot be incorporated into DNA.</text>
</comment>
<protein>
    <recommendedName>
        <fullName evidence="3">dUTP diphosphatase</fullName>
        <ecNumber evidence="3">3.6.1.23</ecNumber>
    </recommendedName>
</protein>
<dbReference type="NCBIfam" id="TIGR00576">
    <property type="entry name" value="dut"/>
    <property type="match status" value="1"/>
</dbReference>
<dbReference type="CDD" id="cd07557">
    <property type="entry name" value="trimeric_dUTPase"/>
    <property type="match status" value="1"/>
</dbReference>
<dbReference type="InterPro" id="IPR008181">
    <property type="entry name" value="dUTPase"/>
</dbReference>
<dbReference type="EMBL" id="AF221544">
    <property type="protein sequence ID" value="AAK00135.1"/>
    <property type="molecule type" value="Genomic_DNA"/>
</dbReference>
<dbReference type="EC" id="3.6.1.23" evidence="3"/>
<dbReference type="SUPFAM" id="SSF51283">
    <property type="entry name" value="dUTPase-like"/>
    <property type="match status" value="1"/>
</dbReference>
<evidence type="ECO:0000256" key="1">
    <source>
        <dbReference type="ARBA" id="ARBA00003495"/>
    </source>
</evidence>
<comment type="similarity">
    <text evidence="2">Belongs to the dUTPase family.</text>
</comment>
<feature type="domain" description="dUTPase-like" evidence="6">
    <location>
        <begin position="18"/>
        <end position="142"/>
    </location>
</feature>
<dbReference type="GO" id="GO:0006226">
    <property type="term" value="P:dUMP biosynthetic process"/>
    <property type="evidence" value="ECO:0007669"/>
    <property type="project" value="InterPro"/>
</dbReference>
<dbReference type="InterPro" id="IPR029054">
    <property type="entry name" value="dUTPase-like"/>
</dbReference>
<evidence type="ECO:0000256" key="5">
    <source>
        <dbReference type="ARBA" id="ARBA00023080"/>
    </source>
</evidence>
<dbReference type="PANTHER" id="PTHR11241:SF0">
    <property type="entry name" value="DEOXYURIDINE 5'-TRIPHOSPHATE NUCLEOTIDOHYDROLASE"/>
    <property type="match status" value="1"/>
</dbReference>
<sequence>MSSDRLLFVRLCRDAVPPRRASPGAAGYDLCSTNYVVVRARDKALVPTGLRLQIPPGHYGRIAPRSGLAVTSGLDVGAGVIDADYRGEVMVLLFNHGNVDYLVSPGQRVCQLILEKISTPEVLEVASLDDTDRGASGFGSTG</sequence>
<dbReference type="GO" id="GO:0046081">
    <property type="term" value="P:dUTP catabolic process"/>
    <property type="evidence" value="ECO:0007669"/>
    <property type="project" value="InterPro"/>
</dbReference>
<dbReference type="InterPro" id="IPR036157">
    <property type="entry name" value="dUTPase-like_sf"/>
</dbReference>
<evidence type="ECO:0000313" key="7">
    <source>
        <dbReference type="EMBL" id="AAK00135.1"/>
    </source>
</evidence>
<dbReference type="InterPro" id="IPR033704">
    <property type="entry name" value="dUTPase_trimeric"/>
</dbReference>
<accession>Q99HX3</accession>
<keyword evidence="5" id="KW-0546">Nucleotide metabolism</keyword>
<dbReference type="PANTHER" id="PTHR11241">
    <property type="entry name" value="DEOXYURIDINE 5'-TRIPHOSPHATE NUCLEOTIDOHYDROLASE"/>
    <property type="match status" value="1"/>
</dbReference>
<evidence type="ECO:0000256" key="3">
    <source>
        <dbReference type="ARBA" id="ARBA00012379"/>
    </source>
</evidence>
<keyword evidence="4" id="KW-0378">Hydrolase</keyword>
<evidence type="ECO:0000256" key="4">
    <source>
        <dbReference type="ARBA" id="ARBA00022801"/>
    </source>
</evidence>
<proteinExistence type="inferred from homology"/>
<dbReference type="GO" id="GO:0000287">
    <property type="term" value="F:magnesium ion binding"/>
    <property type="evidence" value="ECO:0007669"/>
    <property type="project" value="InterPro"/>
</dbReference>
<evidence type="ECO:0000256" key="2">
    <source>
        <dbReference type="ARBA" id="ARBA00006581"/>
    </source>
</evidence>